<dbReference type="EMBL" id="JAAGMU010001453">
    <property type="protein sequence ID" value="NEC83058.1"/>
    <property type="molecule type" value="Genomic_DNA"/>
</dbReference>
<dbReference type="InterPro" id="IPR029058">
    <property type="entry name" value="AB_hydrolase_fold"/>
</dbReference>
<name>A0A6G3U9V7_9ACTN</name>
<protein>
    <submittedName>
        <fullName evidence="1">Uncharacterized protein</fullName>
    </submittedName>
</protein>
<proteinExistence type="predicted"/>
<dbReference type="Gene3D" id="3.40.50.1820">
    <property type="entry name" value="alpha/beta hydrolase"/>
    <property type="match status" value="1"/>
</dbReference>
<dbReference type="SUPFAM" id="SSF53474">
    <property type="entry name" value="alpha/beta-Hydrolases"/>
    <property type="match status" value="1"/>
</dbReference>
<dbReference type="RefSeq" id="WP_164338203.1">
    <property type="nucleotide sequence ID" value="NZ_JAAGMU010001453.1"/>
</dbReference>
<evidence type="ECO:0000313" key="1">
    <source>
        <dbReference type="EMBL" id="NEC83058.1"/>
    </source>
</evidence>
<gene>
    <name evidence="1" type="ORF">G3I38_28435</name>
</gene>
<sequence length="65" mass="7012">MVLLTALGHTDEVWYPLAERLLPGRRVVMWDAEDAAGRPGPAERRLDAVDAVLAAEGVRACDIVG</sequence>
<dbReference type="AlphaFoldDB" id="A0A6G3U9V7"/>
<organism evidence="1">
    <name type="scientific">Streptomyces sp. SID7958</name>
    <dbReference type="NCBI Taxonomy" id="2706093"/>
    <lineage>
        <taxon>Bacteria</taxon>
        <taxon>Bacillati</taxon>
        <taxon>Actinomycetota</taxon>
        <taxon>Actinomycetes</taxon>
        <taxon>Kitasatosporales</taxon>
        <taxon>Streptomycetaceae</taxon>
        <taxon>Streptomyces</taxon>
    </lineage>
</organism>
<reference evidence="1" key="1">
    <citation type="submission" date="2020-01" db="EMBL/GenBank/DDBJ databases">
        <title>Insect and environment-associated Actinomycetes.</title>
        <authorList>
            <person name="Currrie C."/>
            <person name="Chevrette M."/>
            <person name="Carlson C."/>
            <person name="Stubbendieck R."/>
            <person name="Wendt-Pienkowski E."/>
        </authorList>
    </citation>
    <scope>NUCLEOTIDE SEQUENCE</scope>
    <source>
        <strain evidence="1">SID7958</strain>
    </source>
</reference>
<feature type="non-terminal residue" evidence="1">
    <location>
        <position position="65"/>
    </location>
</feature>
<comment type="caution">
    <text evidence="1">The sequence shown here is derived from an EMBL/GenBank/DDBJ whole genome shotgun (WGS) entry which is preliminary data.</text>
</comment>
<accession>A0A6G3U9V7</accession>